<evidence type="ECO:0000256" key="5">
    <source>
        <dbReference type="ARBA" id="ARBA00022967"/>
    </source>
</evidence>
<evidence type="ECO:0000256" key="3">
    <source>
        <dbReference type="ARBA" id="ARBA00016612"/>
    </source>
</evidence>
<evidence type="ECO:0000256" key="2">
    <source>
        <dbReference type="ARBA" id="ARBA00010519"/>
    </source>
</evidence>
<keyword evidence="6 11" id="KW-1133">Transmembrane helix</keyword>
<dbReference type="AlphaFoldDB" id="A0A346RHR3"/>
<proteinExistence type="inferred from homology"/>
<geneLocation type="mitochondrion" evidence="12"/>
<accession>A0A346RHR3</accession>
<feature type="transmembrane region" description="Helical" evidence="11">
    <location>
        <begin position="28"/>
        <end position="49"/>
    </location>
</feature>
<evidence type="ECO:0000256" key="8">
    <source>
        <dbReference type="ARBA" id="ARBA00023136"/>
    </source>
</evidence>
<evidence type="ECO:0000313" key="12">
    <source>
        <dbReference type="EMBL" id="AXS65610.1"/>
    </source>
</evidence>
<organism evidence="12">
    <name type="scientific">Cucujoidea sp. 34 KM-2017</name>
    <dbReference type="NCBI Taxonomy" id="2219372"/>
    <lineage>
        <taxon>Eukaryota</taxon>
        <taxon>Metazoa</taxon>
        <taxon>Ecdysozoa</taxon>
        <taxon>Arthropoda</taxon>
        <taxon>Hexapoda</taxon>
        <taxon>Insecta</taxon>
        <taxon>Pterygota</taxon>
        <taxon>Neoptera</taxon>
        <taxon>Endopterygota</taxon>
        <taxon>Coleoptera</taxon>
        <taxon>Polyphaga</taxon>
        <taxon>Cucujiformia</taxon>
    </lineage>
</organism>
<keyword evidence="4 11" id="KW-0812">Transmembrane</keyword>
<comment type="similarity">
    <text evidence="2">Belongs to the complex I subunit 4L family.</text>
</comment>
<gene>
    <name evidence="12" type="primary">nad4l</name>
</gene>
<evidence type="ECO:0000256" key="10">
    <source>
        <dbReference type="ARBA" id="ARBA00049551"/>
    </source>
</evidence>
<evidence type="ECO:0000256" key="7">
    <source>
        <dbReference type="ARBA" id="ARBA00023027"/>
    </source>
</evidence>
<feature type="transmembrane region" description="Helical" evidence="11">
    <location>
        <begin position="6"/>
        <end position="21"/>
    </location>
</feature>
<evidence type="ECO:0000256" key="9">
    <source>
        <dbReference type="ARBA" id="ARBA00031586"/>
    </source>
</evidence>
<keyword evidence="8 11" id="KW-0472">Membrane</keyword>
<keyword evidence="12" id="KW-0496">Mitochondrion</keyword>
<feature type="transmembrane region" description="Helical" evidence="11">
    <location>
        <begin position="55"/>
        <end position="80"/>
    </location>
</feature>
<dbReference type="Gene3D" id="1.10.287.3510">
    <property type="match status" value="1"/>
</dbReference>
<dbReference type="GO" id="GO:0008137">
    <property type="term" value="F:NADH dehydrogenase (ubiquinone) activity"/>
    <property type="evidence" value="ECO:0007669"/>
    <property type="project" value="UniProtKB-EC"/>
</dbReference>
<protein>
    <recommendedName>
        <fullName evidence="3">NADH-ubiquinone oxidoreductase chain 4L</fullName>
    </recommendedName>
    <alternativeName>
        <fullName evidence="9">NADH dehydrogenase subunit 4L</fullName>
    </alternativeName>
</protein>
<keyword evidence="7" id="KW-0520">NAD</keyword>
<dbReference type="Pfam" id="PF00420">
    <property type="entry name" value="Oxidored_q2"/>
    <property type="match status" value="1"/>
</dbReference>
<reference evidence="12" key="1">
    <citation type="journal article" date="2018" name="J. ISSAAS">
        <title>The contribution of mitochondrial metagenomics to large-scale data mining and phylogenetic analysis of Coleoptera.</title>
        <authorList>
            <person name="Miller K."/>
            <person name="Linard B."/>
            <person name="Motyka M."/>
            <person name="Bocek M."/>
            <person name="Vogler A.P."/>
        </authorList>
    </citation>
    <scope>NUCLEOTIDE SEQUENCE</scope>
</reference>
<dbReference type="GO" id="GO:0016020">
    <property type="term" value="C:membrane"/>
    <property type="evidence" value="ECO:0007669"/>
    <property type="project" value="UniProtKB-SubCell"/>
</dbReference>
<comment type="catalytic activity">
    <reaction evidence="10">
        <text>a ubiquinone + NADH + 5 H(+)(in) = a ubiquinol + NAD(+) + 4 H(+)(out)</text>
        <dbReference type="Rhea" id="RHEA:29091"/>
        <dbReference type="Rhea" id="RHEA-COMP:9565"/>
        <dbReference type="Rhea" id="RHEA-COMP:9566"/>
        <dbReference type="ChEBI" id="CHEBI:15378"/>
        <dbReference type="ChEBI" id="CHEBI:16389"/>
        <dbReference type="ChEBI" id="CHEBI:17976"/>
        <dbReference type="ChEBI" id="CHEBI:57540"/>
        <dbReference type="ChEBI" id="CHEBI:57945"/>
        <dbReference type="EC" id="7.1.1.2"/>
    </reaction>
</comment>
<dbReference type="InterPro" id="IPR039428">
    <property type="entry name" value="NUOK/Mnh_C1-like"/>
</dbReference>
<comment type="subcellular location">
    <subcellularLocation>
        <location evidence="1">Membrane</location>
        <topology evidence="1">Multi-pass membrane protein</topology>
    </subcellularLocation>
</comment>
<keyword evidence="5" id="KW-1278">Translocase</keyword>
<evidence type="ECO:0000256" key="4">
    <source>
        <dbReference type="ARBA" id="ARBA00022692"/>
    </source>
</evidence>
<sequence length="95" mass="11181">MLLMLIVNIVMFIIGLFMYCLKWKHLLIMLLSLEFLVLAGFLMLINYLLLLNTEFYMLMIYMIMCVCESVVGLSLLVLLIRSFGNDYIMSLNLLW</sequence>
<evidence type="ECO:0000256" key="11">
    <source>
        <dbReference type="SAM" id="Phobius"/>
    </source>
</evidence>
<evidence type="ECO:0000256" key="1">
    <source>
        <dbReference type="ARBA" id="ARBA00004141"/>
    </source>
</evidence>
<name>A0A346RHR3_9CUCU</name>
<dbReference type="EMBL" id="MG193421">
    <property type="protein sequence ID" value="AXS65610.1"/>
    <property type="molecule type" value="Genomic_DNA"/>
</dbReference>
<evidence type="ECO:0000256" key="6">
    <source>
        <dbReference type="ARBA" id="ARBA00022989"/>
    </source>
</evidence>